<proteinExistence type="predicted"/>
<dbReference type="eggNOG" id="arCOG10765">
    <property type="taxonomic scope" value="Archaea"/>
</dbReference>
<protein>
    <submittedName>
        <fullName evidence="3">Uncharacterized protein</fullName>
    </submittedName>
</protein>
<accession>D2RQY6</accession>
<dbReference type="AlphaFoldDB" id="D2RQY6"/>
<evidence type="ECO:0000313" key="3">
    <source>
        <dbReference type="EMBL" id="ADB60467.1"/>
    </source>
</evidence>
<dbReference type="KEGG" id="htu:Htur_1581"/>
<reference evidence="3 4" key="1">
    <citation type="journal article" date="2010" name="Stand. Genomic Sci.">
        <title>Complete genome sequence of Haloterrigena turkmenica type strain (4k).</title>
        <authorList>
            <person name="Saunders E."/>
            <person name="Tindall B.J."/>
            <person name="Fahnrich R."/>
            <person name="Lapidus A."/>
            <person name="Copeland A."/>
            <person name="Del Rio T.G."/>
            <person name="Lucas S."/>
            <person name="Chen F."/>
            <person name="Tice H."/>
            <person name="Cheng J.F."/>
            <person name="Han C."/>
            <person name="Detter J.C."/>
            <person name="Bruce D."/>
            <person name="Goodwin L."/>
            <person name="Chain P."/>
            <person name="Pitluck S."/>
            <person name="Pati A."/>
            <person name="Ivanova N."/>
            <person name="Mavromatis K."/>
            <person name="Chen A."/>
            <person name="Palaniappan K."/>
            <person name="Land M."/>
            <person name="Hauser L."/>
            <person name="Chang Y.J."/>
            <person name="Jeffries C.D."/>
            <person name="Brettin T."/>
            <person name="Rohde M."/>
            <person name="Goker M."/>
            <person name="Bristow J."/>
            <person name="Eisen J.A."/>
            <person name="Markowitz V."/>
            <person name="Hugenholtz P."/>
            <person name="Klenk H.P."/>
            <person name="Kyrpides N.C."/>
        </authorList>
    </citation>
    <scope>NUCLEOTIDE SEQUENCE [LARGE SCALE GENOMIC DNA]</scope>
    <source>
        <strain evidence="4">ATCC 51198 / DSM 5511 / JCM 9101 / NCIMB 13204 / VKM B-1734 / 4k</strain>
    </source>
</reference>
<evidence type="ECO:0000256" key="2">
    <source>
        <dbReference type="SAM" id="Phobius"/>
    </source>
</evidence>
<evidence type="ECO:0000256" key="1">
    <source>
        <dbReference type="SAM" id="MobiDB-lite"/>
    </source>
</evidence>
<dbReference type="HOGENOM" id="CLU_172271_0_0_2"/>
<dbReference type="GeneID" id="8742173"/>
<organism evidence="3 4">
    <name type="scientific">Haloterrigena turkmenica (strain ATCC 51198 / DSM 5511 / JCM 9101 / NCIMB 13204 / VKM B-1734 / 4k)</name>
    <name type="common">Halococcus turkmenicus</name>
    <dbReference type="NCBI Taxonomy" id="543526"/>
    <lineage>
        <taxon>Archaea</taxon>
        <taxon>Methanobacteriati</taxon>
        <taxon>Methanobacteriota</taxon>
        <taxon>Stenosarchaea group</taxon>
        <taxon>Halobacteria</taxon>
        <taxon>Halobacteriales</taxon>
        <taxon>Natrialbaceae</taxon>
        <taxon>Haloterrigena</taxon>
    </lineage>
</organism>
<gene>
    <name evidence="3" type="ordered locus">Htur_1581</name>
</gene>
<dbReference type="EMBL" id="CP001860">
    <property type="protein sequence ID" value="ADB60467.1"/>
    <property type="molecule type" value="Genomic_DNA"/>
</dbReference>
<feature type="region of interest" description="Disordered" evidence="1">
    <location>
        <begin position="1"/>
        <end position="46"/>
    </location>
</feature>
<feature type="transmembrane region" description="Helical" evidence="2">
    <location>
        <begin position="87"/>
        <end position="106"/>
    </location>
</feature>
<dbReference type="Proteomes" id="UP000001903">
    <property type="component" value="Chromosome"/>
</dbReference>
<dbReference type="OrthoDB" id="170423at2157"/>
<name>D2RQY6_HALTV</name>
<feature type="transmembrane region" description="Helical" evidence="2">
    <location>
        <begin position="56"/>
        <end position="75"/>
    </location>
</feature>
<sequence>MSDADDSGPDTPGTDQEEIDEDARLLGNEPDEEAIDEPTRSQEQEAQETYWMVKEMVAIGIFSILGVILLGFGLLQAGGLVEIPGPFGDWITFIALAALLVAAFAWTQRGT</sequence>
<keyword evidence="2" id="KW-0472">Membrane</keyword>
<keyword evidence="2" id="KW-0812">Transmembrane</keyword>
<dbReference type="RefSeq" id="WP_012942765.1">
    <property type="nucleotide sequence ID" value="NC_013743.1"/>
</dbReference>
<keyword evidence="2" id="KW-1133">Transmembrane helix</keyword>
<evidence type="ECO:0000313" key="4">
    <source>
        <dbReference type="Proteomes" id="UP000001903"/>
    </source>
</evidence>
<keyword evidence="4" id="KW-1185">Reference proteome</keyword>